<name>A0ACB8Z0N7_CICIN</name>
<protein>
    <submittedName>
        <fullName evidence="1">Uncharacterized protein</fullName>
    </submittedName>
</protein>
<organism evidence="1 2">
    <name type="scientific">Cichorium intybus</name>
    <name type="common">Chicory</name>
    <dbReference type="NCBI Taxonomy" id="13427"/>
    <lineage>
        <taxon>Eukaryota</taxon>
        <taxon>Viridiplantae</taxon>
        <taxon>Streptophyta</taxon>
        <taxon>Embryophyta</taxon>
        <taxon>Tracheophyta</taxon>
        <taxon>Spermatophyta</taxon>
        <taxon>Magnoliopsida</taxon>
        <taxon>eudicotyledons</taxon>
        <taxon>Gunneridae</taxon>
        <taxon>Pentapetalae</taxon>
        <taxon>asterids</taxon>
        <taxon>campanulids</taxon>
        <taxon>Asterales</taxon>
        <taxon>Asteraceae</taxon>
        <taxon>Cichorioideae</taxon>
        <taxon>Cichorieae</taxon>
        <taxon>Cichoriinae</taxon>
        <taxon>Cichorium</taxon>
    </lineage>
</organism>
<evidence type="ECO:0000313" key="2">
    <source>
        <dbReference type="Proteomes" id="UP001055811"/>
    </source>
</evidence>
<comment type="caution">
    <text evidence="1">The sequence shown here is derived from an EMBL/GenBank/DDBJ whole genome shotgun (WGS) entry which is preliminary data.</text>
</comment>
<evidence type="ECO:0000313" key="1">
    <source>
        <dbReference type="EMBL" id="KAI3691219.1"/>
    </source>
</evidence>
<keyword evidence="2" id="KW-1185">Reference proteome</keyword>
<reference evidence="1 2" key="2">
    <citation type="journal article" date="2022" name="Mol. Ecol. Resour.">
        <title>The genomes of chicory, endive, great burdock and yacon provide insights into Asteraceae paleo-polyploidization history and plant inulin production.</title>
        <authorList>
            <person name="Fan W."/>
            <person name="Wang S."/>
            <person name="Wang H."/>
            <person name="Wang A."/>
            <person name="Jiang F."/>
            <person name="Liu H."/>
            <person name="Zhao H."/>
            <person name="Xu D."/>
            <person name="Zhang Y."/>
        </authorList>
    </citation>
    <scope>NUCLEOTIDE SEQUENCE [LARGE SCALE GENOMIC DNA]</scope>
    <source>
        <strain evidence="2">cv. Punajuju</strain>
        <tissue evidence="1">Leaves</tissue>
    </source>
</reference>
<dbReference type="EMBL" id="CM042017">
    <property type="protein sequence ID" value="KAI3691219.1"/>
    <property type="molecule type" value="Genomic_DNA"/>
</dbReference>
<reference evidence="2" key="1">
    <citation type="journal article" date="2022" name="Mol. Ecol. Resour.">
        <title>The genomes of chicory, endive, great burdock and yacon provide insights into Asteraceae palaeo-polyploidization history and plant inulin production.</title>
        <authorList>
            <person name="Fan W."/>
            <person name="Wang S."/>
            <person name="Wang H."/>
            <person name="Wang A."/>
            <person name="Jiang F."/>
            <person name="Liu H."/>
            <person name="Zhao H."/>
            <person name="Xu D."/>
            <person name="Zhang Y."/>
        </authorList>
    </citation>
    <scope>NUCLEOTIDE SEQUENCE [LARGE SCALE GENOMIC DNA]</scope>
    <source>
        <strain evidence="2">cv. Punajuju</strain>
    </source>
</reference>
<proteinExistence type="predicted"/>
<dbReference type="Proteomes" id="UP001055811">
    <property type="component" value="Linkage Group LG09"/>
</dbReference>
<sequence>MESRYDGEAVSAASIFGGRKEGRRQEAAPVMAEKQQSRQGTKVDDGKQQGRWKRSSAAMEFTVDSQAMEARVDSKAMDIQETNMEQREKRSRDVQITPKLKKPLV</sequence>
<accession>A0ACB8Z0N7</accession>
<gene>
    <name evidence="1" type="ORF">L2E82_49439</name>
</gene>